<dbReference type="AlphaFoldDB" id="A0AAJ5WU32"/>
<evidence type="ECO:0000256" key="1">
    <source>
        <dbReference type="ARBA" id="ARBA00004141"/>
    </source>
</evidence>
<reference evidence="6" key="1">
    <citation type="submission" date="2023-03" db="EMBL/GenBank/DDBJ databases">
        <title>Andean soil-derived lignocellulolytic bacterial consortium as a source of novel taxa and putative plastic-active enzymes.</title>
        <authorList>
            <person name="Diaz-Garcia L."/>
            <person name="Chuvochina M."/>
            <person name="Feuerriegel G."/>
            <person name="Bunk B."/>
            <person name="Sproer C."/>
            <person name="Streit W.R."/>
            <person name="Rodriguez L.M."/>
            <person name="Overmann J."/>
            <person name="Jimenez D.J."/>
        </authorList>
    </citation>
    <scope>NUCLEOTIDE SEQUENCE</scope>
    <source>
        <strain evidence="6">MAG 7</strain>
    </source>
</reference>
<feature type="transmembrane region" description="Helical" evidence="5">
    <location>
        <begin position="485"/>
        <end position="510"/>
    </location>
</feature>
<gene>
    <name evidence="6" type="ORF">P0Y53_18515</name>
</gene>
<evidence type="ECO:0000256" key="2">
    <source>
        <dbReference type="ARBA" id="ARBA00022692"/>
    </source>
</evidence>
<dbReference type="Gene3D" id="1.20.1080.10">
    <property type="entry name" value="Glycerol uptake facilitator protein"/>
    <property type="match status" value="1"/>
</dbReference>
<keyword evidence="4 5" id="KW-0472">Membrane</keyword>
<sequence>MGFSKKKKIDPVIEFLEKNHSVSLKDREGALNYLGAFVGLVRPKPSELDKVGEKFLSLVRRIQHHPTAHNQLRTAILAQLINSNLVPMLTESGITVSRGVGRELYARLKHKFIPALQDRNDFLYLFDRIFYRSSDYEWVEAIGREKWIYFFESIHLHVAGNEPVILQQAILSLEILSAGVAQLGWEKDILITAGKWQRPDNPFAEQQLLLNELKGLVATQADPIAIRELAHRIHHLLDQNLDTVQEIREQTVERGTSLSQTFVLFQLEQKLIRMQLLLDIVDADQQIDVARFVDFFLTVVRNSNRKNSLREFLSKTTGYLAYQIAEHKGKKGNKYITASPSEYWHMIGSAMWGGLIVCFVAVFKILLGWLKMAPFWQGFAYSINYSIGFIAIEETKSTLATKQPAFTASAVAQSLDSRKGERPNLYNLAVTVSKISRSQMASFIGNLVIVFPVTFLLAWGFDWLFGHPLVGGDAAMHMLRDQHPWQSLSLLYALNTGVFLFLSGIIAGYVQNKMNYARIERRLVEHPLLRQYLPQQRLQRWATYIDKHAGSLIGNISLGFFLGMASTVGKIFGLPFDIRHITIAAANTSIGLYGVGIHNIDYGYFAIVVAGVLGIGFMNFLVSFSLAFIVAVRSRGIHLRDYPEFLQILWKYFRSNPLDFFRPRKRLGQVTAE</sequence>
<dbReference type="InterPro" id="IPR011385">
    <property type="entry name" value="Site-sp_rcmbase"/>
</dbReference>
<comment type="subcellular location">
    <subcellularLocation>
        <location evidence="1">Membrane</location>
        <topology evidence="1">Multi-pass membrane protein</topology>
    </subcellularLocation>
</comment>
<evidence type="ECO:0000256" key="5">
    <source>
        <dbReference type="SAM" id="Phobius"/>
    </source>
</evidence>
<feature type="transmembrane region" description="Helical" evidence="5">
    <location>
        <begin position="552"/>
        <end position="572"/>
    </location>
</feature>
<proteinExistence type="predicted"/>
<keyword evidence="3 5" id="KW-1133">Transmembrane helix</keyword>
<feature type="transmembrane region" description="Helical" evidence="5">
    <location>
        <begin position="343"/>
        <end position="367"/>
    </location>
</feature>
<feature type="transmembrane region" description="Helical" evidence="5">
    <location>
        <begin position="602"/>
        <end position="632"/>
    </location>
</feature>
<dbReference type="Pfam" id="PF10136">
    <property type="entry name" value="SpecificRecomb"/>
    <property type="match status" value="1"/>
</dbReference>
<dbReference type="Proteomes" id="UP001220610">
    <property type="component" value="Chromosome"/>
</dbReference>
<protein>
    <recommendedName>
        <fullName evidence="8">Site-specific recombinase</fullName>
    </recommendedName>
</protein>
<evidence type="ECO:0000256" key="4">
    <source>
        <dbReference type="ARBA" id="ARBA00023136"/>
    </source>
</evidence>
<feature type="transmembrane region" description="Helical" evidence="5">
    <location>
        <begin position="443"/>
        <end position="465"/>
    </location>
</feature>
<evidence type="ECO:0000256" key="3">
    <source>
        <dbReference type="ARBA" id="ARBA00022989"/>
    </source>
</evidence>
<organism evidence="6 7">
    <name type="scientific">Candidatus Pseudobacter hemicellulosilyticus</name>
    <dbReference type="NCBI Taxonomy" id="3121375"/>
    <lineage>
        <taxon>Bacteria</taxon>
        <taxon>Pseudomonadati</taxon>
        <taxon>Bacteroidota</taxon>
        <taxon>Chitinophagia</taxon>
        <taxon>Chitinophagales</taxon>
        <taxon>Chitinophagaceae</taxon>
        <taxon>Pseudobacter</taxon>
    </lineage>
</organism>
<accession>A0AAJ5WU32</accession>
<keyword evidence="2 5" id="KW-0812">Transmembrane</keyword>
<name>A0AAJ5WU32_9BACT</name>
<dbReference type="EMBL" id="CP119311">
    <property type="protein sequence ID" value="WEK34485.1"/>
    <property type="molecule type" value="Genomic_DNA"/>
</dbReference>
<dbReference type="GO" id="GO:0016020">
    <property type="term" value="C:membrane"/>
    <property type="evidence" value="ECO:0007669"/>
    <property type="project" value="UniProtKB-SubCell"/>
</dbReference>
<evidence type="ECO:0000313" key="6">
    <source>
        <dbReference type="EMBL" id="WEK34485.1"/>
    </source>
</evidence>
<evidence type="ECO:0000313" key="7">
    <source>
        <dbReference type="Proteomes" id="UP001220610"/>
    </source>
</evidence>
<evidence type="ECO:0008006" key="8">
    <source>
        <dbReference type="Google" id="ProtNLM"/>
    </source>
</evidence>
<dbReference type="InterPro" id="IPR023271">
    <property type="entry name" value="Aquaporin-like"/>
</dbReference>